<dbReference type="InterPro" id="IPR003440">
    <property type="entry name" value="Glyco_trans_48_dom"/>
</dbReference>
<dbReference type="GO" id="GO:0000148">
    <property type="term" value="C:1,3-beta-D-glucan synthase complex"/>
    <property type="evidence" value="ECO:0007669"/>
    <property type="project" value="InterPro"/>
</dbReference>
<dbReference type="AlphaFoldDB" id="A0AAV6LCC5"/>
<evidence type="ECO:0000313" key="2">
    <source>
        <dbReference type="EMBL" id="KAG5561963.1"/>
    </source>
</evidence>
<proteinExistence type="predicted"/>
<dbReference type="GO" id="GO:0005886">
    <property type="term" value="C:plasma membrane"/>
    <property type="evidence" value="ECO:0007669"/>
    <property type="project" value="TreeGrafter"/>
</dbReference>
<reference evidence="2" key="1">
    <citation type="submission" date="2020-08" db="EMBL/GenBank/DDBJ databases">
        <title>Plant Genome Project.</title>
        <authorList>
            <person name="Zhang R.-G."/>
        </authorList>
    </citation>
    <scope>NUCLEOTIDE SEQUENCE</scope>
    <source>
        <strain evidence="2">WSP0</strain>
        <tissue evidence="2">Leaf</tissue>
    </source>
</reference>
<accession>A0AAV6LCC5</accession>
<dbReference type="EMBL" id="JACTNZ010000002">
    <property type="protein sequence ID" value="KAG5561963.1"/>
    <property type="molecule type" value="Genomic_DNA"/>
</dbReference>
<gene>
    <name evidence="2" type="ORF">RHGRI_004859</name>
</gene>
<sequence>MYGTQREKLWDDGHERAPNGIAGSVLPLLTNIDLILQAADEIQSDDPNVARIRLLRANDGVYCKCVRPMNQKRKAIPVSNVASRQPIIRASVGNGIQDGDQVAYPLPAHSPQLDGQERYFVGRGLYERTTDYLRVLAVKSAGSVQLFWLTAVLLLCYPFAHFSIRAFRWVCYLWLGEAQRTLPSARYYPSATFMPLPSLAESTRPVIMDNYLEEAMKMRNLLEEFHANHGIRPPTILGVREHVFTGRFTSDFLHAKPLGICWNVAHCVCNSRFNSTLRQGNIAHHEYIQVGKGKDVGLNQIALFEGKVVGANGEQVLSRDIYRLGQLFDFFRMLSFFFTTVDDSAYSIYFLIQKGLADSLHVLATWIYIFVTGRTNHMDMGICSVLDEKPLYTQAQEPTVTETATQSVENQEETN</sequence>
<feature type="domain" description="Glycosyl transferase 48" evidence="1">
    <location>
        <begin position="273"/>
        <end position="341"/>
    </location>
</feature>
<dbReference type="GO" id="GO:0003843">
    <property type="term" value="F:1,3-beta-D-glucan synthase activity"/>
    <property type="evidence" value="ECO:0007669"/>
    <property type="project" value="InterPro"/>
</dbReference>
<name>A0AAV6LCC5_9ERIC</name>
<evidence type="ECO:0000259" key="1">
    <source>
        <dbReference type="Pfam" id="PF02364"/>
    </source>
</evidence>
<dbReference type="Pfam" id="PF02364">
    <property type="entry name" value="Glucan_synthase"/>
    <property type="match status" value="1"/>
</dbReference>
<dbReference type="GO" id="GO:0006075">
    <property type="term" value="P:(1-&gt;3)-beta-D-glucan biosynthetic process"/>
    <property type="evidence" value="ECO:0007669"/>
    <property type="project" value="InterPro"/>
</dbReference>
<comment type="caution">
    <text evidence="2">The sequence shown here is derived from an EMBL/GenBank/DDBJ whole genome shotgun (WGS) entry which is preliminary data.</text>
</comment>
<dbReference type="PANTHER" id="PTHR12741">
    <property type="entry name" value="LYST-INTERACTING PROTEIN LIP5 DOPAMINE RESPONSIVE PROTEIN DRG-1"/>
    <property type="match status" value="1"/>
</dbReference>
<keyword evidence="3" id="KW-1185">Reference proteome</keyword>
<evidence type="ECO:0000313" key="3">
    <source>
        <dbReference type="Proteomes" id="UP000823749"/>
    </source>
</evidence>
<protein>
    <recommendedName>
        <fullName evidence="1">Glycosyl transferase 48 domain-containing protein</fullName>
    </recommendedName>
</protein>
<organism evidence="2 3">
    <name type="scientific">Rhododendron griersonianum</name>
    <dbReference type="NCBI Taxonomy" id="479676"/>
    <lineage>
        <taxon>Eukaryota</taxon>
        <taxon>Viridiplantae</taxon>
        <taxon>Streptophyta</taxon>
        <taxon>Embryophyta</taxon>
        <taxon>Tracheophyta</taxon>
        <taxon>Spermatophyta</taxon>
        <taxon>Magnoliopsida</taxon>
        <taxon>eudicotyledons</taxon>
        <taxon>Gunneridae</taxon>
        <taxon>Pentapetalae</taxon>
        <taxon>asterids</taxon>
        <taxon>Ericales</taxon>
        <taxon>Ericaceae</taxon>
        <taxon>Ericoideae</taxon>
        <taxon>Rhodoreae</taxon>
        <taxon>Rhododendron</taxon>
    </lineage>
</organism>
<dbReference type="PANTHER" id="PTHR12741:SF67">
    <property type="entry name" value="CALLOSE SYNTHASE 10"/>
    <property type="match status" value="1"/>
</dbReference>
<dbReference type="Proteomes" id="UP000823749">
    <property type="component" value="Chromosome 2"/>
</dbReference>